<protein>
    <submittedName>
        <fullName evidence="2">Uncharacterized protein</fullName>
    </submittedName>
</protein>
<gene>
    <name evidence="2" type="ORF">M421DRAFT_3503</name>
</gene>
<evidence type="ECO:0000256" key="1">
    <source>
        <dbReference type="SAM" id="MobiDB-lite"/>
    </source>
</evidence>
<sequence length="413" mass="45430">MASSKTAPLLSYPGTTLPIHDHPAWKHLSGTAMDKAILKEPVIQPKEPATSSKEAAAKAVKNLTTRAPLINEVASKDVTSKDDVVYLPKGNTTLNRFSDITTSAKRASYASTTKSELRNSNQQMFEMLQSVQTELATHRAIMLDIQSRLSFLEQDAPTMVESCAPEILSPVVDELKPPQRAPPPPPAKRASLVIAPGRESQSWWQMCQKFAENCDTPCDPQEFLKTPSRFEDFDFHLGGHAIADSVRPATPVELELDNVPALSPDSERHSSRDAEVELEAEESVTQSPQPVRQSSESVESRSPSIFSEGQPRLSGLTMEDCEEIDNIIEQVVEFKKPAALPPLLLHPPPSGRTASIMSVEAITALPDCPPVVEVSSTPQQHRRGIRSISSKWASLKGRTNETSYYRNSIFSMR</sequence>
<dbReference type="AlphaFoldDB" id="A0A6A5RSM2"/>
<keyword evidence="3" id="KW-1185">Reference proteome</keyword>
<proteinExistence type="predicted"/>
<feature type="region of interest" description="Disordered" evidence="1">
    <location>
        <begin position="258"/>
        <end position="315"/>
    </location>
</feature>
<name>A0A6A5RSM2_9PLEO</name>
<dbReference type="RefSeq" id="XP_033450681.1">
    <property type="nucleotide sequence ID" value="XM_033589567.1"/>
</dbReference>
<accession>A0A6A5RSM2</accession>
<dbReference type="GeneID" id="54347214"/>
<feature type="compositionally biased region" description="Low complexity" evidence="1">
    <location>
        <begin position="289"/>
        <end position="304"/>
    </location>
</feature>
<dbReference type="Proteomes" id="UP000800082">
    <property type="component" value="Unassembled WGS sequence"/>
</dbReference>
<evidence type="ECO:0000313" key="2">
    <source>
        <dbReference type="EMBL" id="KAF1930433.1"/>
    </source>
</evidence>
<feature type="compositionally biased region" description="Basic and acidic residues" evidence="1">
    <location>
        <begin position="265"/>
        <end position="275"/>
    </location>
</feature>
<dbReference type="EMBL" id="ML978963">
    <property type="protein sequence ID" value="KAF1930433.1"/>
    <property type="molecule type" value="Genomic_DNA"/>
</dbReference>
<dbReference type="OrthoDB" id="3778454at2759"/>
<evidence type="ECO:0000313" key="3">
    <source>
        <dbReference type="Proteomes" id="UP000800082"/>
    </source>
</evidence>
<organism evidence="2 3">
    <name type="scientific">Didymella exigua CBS 183.55</name>
    <dbReference type="NCBI Taxonomy" id="1150837"/>
    <lineage>
        <taxon>Eukaryota</taxon>
        <taxon>Fungi</taxon>
        <taxon>Dikarya</taxon>
        <taxon>Ascomycota</taxon>
        <taxon>Pezizomycotina</taxon>
        <taxon>Dothideomycetes</taxon>
        <taxon>Pleosporomycetidae</taxon>
        <taxon>Pleosporales</taxon>
        <taxon>Pleosporineae</taxon>
        <taxon>Didymellaceae</taxon>
        <taxon>Didymella</taxon>
    </lineage>
</organism>
<reference evidence="2" key="1">
    <citation type="journal article" date="2020" name="Stud. Mycol.">
        <title>101 Dothideomycetes genomes: a test case for predicting lifestyles and emergence of pathogens.</title>
        <authorList>
            <person name="Haridas S."/>
            <person name="Albert R."/>
            <person name="Binder M."/>
            <person name="Bloem J."/>
            <person name="Labutti K."/>
            <person name="Salamov A."/>
            <person name="Andreopoulos B."/>
            <person name="Baker S."/>
            <person name="Barry K."/>
            <person name="Bills G."/>
            <person name="Bluhm B."/>
            <person name="Cannon C."/>
            <person name="Castanera R."/>
            <person name="Culley D."/>
            <person name="Daum C."/>
            <person name="Ezra D."/>
            <person name="Gonzalez J."/>
            <person name="Henrissat B."/>
            <person name="Kuo A."/>
            <person name="Liang C."/>
            <person name="Lipzen A."/>
            <person name="Lutzoni F."/>
            <person name="Magnuson J."/>
            <person name="Mondo S."/>
            <person name="Nolan M."/>
            <person name="Ohm R."/>
            <person name="Pangilinan J."/>
            <person name="Park H.-J."/>
            <person name="Ramirez L."/>
            <person name="Alfaro M."/>
            <person name="Sun H."/>
            <person name="Tritt A."/>
            <person name="Yoshinaga Y."/>
            <person name="Zwiers L.-H."/>
            <person name="Turgeon B."/>
            <person name="Goodwin S."/>
            <person name="Spatafora J."/>
            <person name="Crous P."/>
            <person name="Grigoriev I."/>
        </authorList>
    </citation>
    <scope>NUCLEOTIDE SEQUENCE</scope>
    <source>
        <strain evidence="2">CBS 183.55</strain>
    </source>
</reference>